<comment type="caution">
    <text evidence="3">The sequence shown here is derived from an EMBL/GenBank/DDBJ whole genome shotgun (WGS) entry which is preliminary data.</text>
</comment>
<gene>
    <name evidence="3" type="ORF">ACFQL7_25895</name>
</gene>
<sequence>MSTAHRHVKTLEEQDFVVSNGQQIQLSTEFLRFGNGVRYRTDLADVSEPHIEELAIETEERANLFIEELGDSVCIHRKLENCGVIADTEIGKRFPMHATVAGRRSATVTSPSMTRNTSKTSGQ</sequence>
<feature type="region of interest" description="Disordered" evidence="1">
    <location>
        <begin position="101"/>
        <end position="123"/>
    </location>
</feature>
<dbReference type="GeneID" id="91976069"/>
<name>A0ABD5YX15_9EURY</name>
<proteinExistence type="predicted"/>
<organism evidence="3 4">
    <name type="scientific">Halocatena marina</name>
    <dbReference type="NCBI Taxonomy" id="2934937"/>
    <lineage>
        <taxon>Archaea</taxon>
        <taxon>Methanobacteriati</taxon>
        <taxon>Methanobacteriota</taxon>
        <taxon>Stenosarchaea group</taxon>
        <taxon>Halobacteria</taxon>
        <taxon>Halobacteriales</taxon>
        <taxon>Natronomonadaceae</taxon>
        <taxon>Halocatena</taxon>
    </lineage>
</organism>
<feature type="domain" description="IclR-ED" evidence="2">
    <location>
        <begin position="29"/>
        <end position="123"/>
    </location>
</feature>
<evidence type="ECO:0000313" key="3">
    <source>
        <dbReference type="EMBL" id="MFC7192897.1"/>
    </source>
</evidence>
<dbReference type="PANTHER" id="PTHR30136:SF35">
    <property type="entry name" value="HTH-TYPE TRANSCRIPTIONAL REGULATOR RV1719"/>
    <property type="match status" value="1"/>
</dbReference>
<reference evidence="3 4" key="1">
    <citation type="journal article" date="2019" name="Int. J. Syst. Evol. Microbiol.">
        <title>The Global Catalogue of Microorganisms (GCM) 10K type strain sequencing project: providing services to taxonomists for standard genome sequencing and annotation.</title>
        <authorList>
            <consortium name="The Broad Institute Genomics Platform"/>
            <consortium name="The Broad Institute Genome Sequencing Center for Infectious Disease"/>
            <person name="Wu L."/>
            <person name="Ma J."/>
        </authorList>
    </citation>
    <scope>NUCLEOTIDE SEQUENCE [LARGE SCALE GENOMIC DNA]</scope>
    <source>
        <strain evidence="3 4">RDMS1</strain>
    </source>
</reference>
<dbReference type="EMBL" id="JBHTAX010000006">
    <property type="protein sequence ID" value="MFC7192897.1"/>
    <property type="molecule type" value="Genomic_DNA"/>
</dbReference>
<dbReference type="PROSITE" id="PS51078">
    <property type="entry name" value="ICLR_ED"/>
    <property type="match status" value="1"/>
</dbReference>
<accession>A0ABD5YX15</accession>
<dbReference type="SUPFAM" id="SSF55781">
    <property type="entry name" value="GAF domain-like"/>
    <property type="match status" value="1"/>
</dbReference>
<dbReference type="AlphaFoldDB" id="A0ABD5YX15"/>
<evidence type="ECO:0000256" key="1">
    <source>
        <dbReference type="SAM" id="MobiDB-lite"/>
    </source>
</evidence>
<keyword evidence="4" id="KW-1185">Reference proteome</keyword>
<feature type="compositionally biased region" description="Polar residues" evidence="1">
    <location>
        <begin position="106"/>
        <end position="123"/>
    </location>
</feature>
<dbReference type="RefSeq" id="WP_368409222.1">
    <property type="nucleotide sequence ID" value="NZ_CP109982.1"/>
</dbReference>
<dbReference type="Proteomes" id="UP001596417">
    <property type="component" value="Unassembled WGS sequence"/>
</dbReference>
<dbReference type="PANTHER" id="PTHR30136">
    <property type="entry name" value="HELIX-TURN-HELIX TRANSCRIPTIONAL REGULATOR, ICLR FAMILY"/>
    <property type="match status" value="1"/>
</dbReference>
<dbReference type="InterPro" id="IPR014757">
    <property type="entry name" value="Tscrpt_reg_IclR_C"/>
</dbReference>
<dbReference type="Pfam" id="PF01614">
    <property type="entry name" value="IclR_C"/>
    <property type="match status" value="1"/>
</dbReference>
<dbReference type="Gene3D" id="3.30.450.40">
    <property type="match status" value="1"/>
</dbReference>
<protein>
    <recommendedName>
        <fullName evidence="2">IclR-ED domain-containing protein</fullName>
    </recommendedName>
</protein>
<dbReference type="InterPro" id="IPR050707">
    <property type="entry name" value="HTH_MetabolicPath_Reg"/>
</dbReference>
<dbReference type="InterPro" id="IPR029016">
    <property type="entry name" value="GAF-like_dom_sf"/>
</dbReference>
<evidence type="ECO:0000313" key="4">
    <source>
        <dbReference type="Proteomes" id="UP001596417"/>
    </source>
</evidence>
<evidence type="ECO:0000259" key="2">
    <source>
        <dbReference type="PROSITE" id="PS51078"/>
    </source>
</evidence>